<keyword evidence="5" id="KW-0472">Membrane</keyword>
<evidence type="ECO:0000256" key="6">
    <source>
        <dbReference type="ARBA" id="ARBA00023237"/>
    </source>
</evidence>
<feature type="domain" description="POTRA" evidence="9">
    <location>
        <begin position="376"/>
        <end position="425"/>
    </location>
</feature>
<accession>A0ABY6F4U5</accession>
<dbReference type="InterPro" id="IPR039910">
    <property type="entry name" value="D15-like"/>
</dbReference>
<evidence type="ECO:0000313" key="11">
    <source>
        <dbReference type="Proteomes" id="UP001063782"/>
    </source>
</evidence>
<feature type="domain" description="Bacterial surface antigen (D15)" evidence="8">
    <location>
        <begin position="591"/>
        <end position="899"/>
    </location>
</feature>
<dbReference type="Pfam" id="PF01103">
    <property type="entry name" value="Omp85"/>
    <property type="match status" value="1"/>
</dbReference>
<feature type="chain" id="PRO_5047548425" evidence="7">
    <location>
        <begin position="31"/>
        <end position="899"/>
    </location>
</feature>
<evidence type="ECO:0000256" key="3">
    <source>
        <dbReference type="ARBA" id="ARBA00022692"/>
    </source>
</evidence>
<dbReference type="Proteomes" id="UP001063782">
    <property type="component" value="Chromosome"/>
</dbReference>
<proteinExistence type="predicted"/>
<evidence type="ECO:0000259" key="8">
    <source>
        <dbReference type="Pfam" id="PF01103"/>
    </source>
</evidence>
<keyword evidence="3" id="KW-0812">Transmembrane</keyword>
<dbReference type="Gene3D" id="3.10.20.310">
    <property type="entry name" value="membrane protein fhac"/>
    <property type="match status" value="2"/>
</dbReference>
<dbReference type="Gene3D" id="2.40.160.50">
    <property type="entry name" value="membrane protein fhac: a member of the omp85/tpsb transporter family"/>
    <property type="match status" value="1"/>
</dbReference>
<name>A0ABY6F4U5_9GAMM</name>
<feature type="signal peptide" evidence="7">
    <location>
        <begin position="1"/>
        <end position="30"/>
    </location>
</feature>
<dbReference type="PANTHER" id="PTHR12815:SF47">
    <property type="entry name" value="TRANSLOCATION AND ASSEMBLY MODULE SUBUNIT TAMA"/>
    <property type="match status" value="1"/>
</dbReference>
<keyword evidence="6" id="KW-0998">Cell outer membrane</keyword>
<dbReference type="PANTHER" id="PTHR12815">
    <property type="entry name" value="SORTING AND ASSEMBLY MACHINERY SAMM50 PROTEIN FAMILY MEMBER"/>
    <property type="match status" value="1"/>
</dbReference>
<dbReference type="EMBL" id="CP089977">
    <property type="protein sequence ID" value="UXZ05110.1"/>
    <property type="molecule type" value="Genomic_DNA"/>
</dbReference>
<evidence type="ECO:0000256" key="5">
    <source>
        <dbReference type="ARBA" id="ARBA00023136"/>
    </source>
</evidence>
<organism evidence="10 11">
    <name type="scientific">Moraxella nasicaprae</name>
    <dbReference type="NCBI Taxonomy" id="2904122"/>
    <lineage>
        <taxon>Bacteria</taxon>
        <taxon>Pseudomonadati</taxon>
        <taxon>Pseudomonadota</taxon>
        <taxon>Gammaproteobacteria</taxon>
        <taxon>Moraxellales</taxon>
        <taxon>Moraxellaceae</taxon>
        <taxon>Moraxella</taxon>
    </lineage>
</organism>
<sequence>MKFKKMLRPAFKRSSLWLACSAVLISTATAQNKTEPNKTDQSVQNNDIALLTPQQIEAHLTAARNAINLEQRLLSDLSSEQTQTDGLPEEQIISRLHENKIPVGLDTELAQEMSVQPLDKENLNPAEYLLDIQAAEMATFPAITHDAPKTDGAIRRLYNRLFNDGVAKVPRLKARLYHASQQQGDELVEISRKTLMQEPYANMKAALEDITQESVTDFNGSLPRMRQAVQAAARAVGYYSVDFSLQKQKAGEVNLIIHQLGDPVKVDNRVLEVRGDGQNNADYQAVVNSNVLQAGDVFHHGKYEASKSAIETISGEQGFLDGKWLNKSVDVVLPDNIADVSLIYDTGVQYQFDEVVFFTIDPDTGMLTTDPDKLPVKPKLLKKLLNFQLGDAYNRQAVRELSNSLLATGYFNAVNTETIYPQKNPVAGVEFDESNKPKESVTQMVELGDGITADIAPIEFSASEVIKDKLNLVAQKAQRLYDLPDDRLLPIDQTQNQSTSLLGKVSDAIKHVAKVILPDESKDVLDLPEGVSKPELAGKKTAQAVYEDKKVPLYIFVMSDKPRDAHIGLGWGSDSGTRLITKFEHNLINRNGYQAGAEVRLSEDKKGIKLYASRPLSHPINDKLQASLSYFEEVVGKSTNGFDLTTRTLEQGIGRNIINKNGWNRSYSLRYRLDELETKADPSTWQDLPVNFRDGKPTQEALLAGFALHKTVADDLVNPLRGYRQNYSLEVGSKELISDADMAIVQAGVSGVYSFGDNAYGKDRAHQVVAGLQGGYIWTNDFDAVPYKLRFFAGGDQSVRGYNHGSLSPVSDKGYLTGGQALAVGSVEYNYELMKDFRLAVFGDVGGAYDKKFSTPTKVGAGVGIRWASPVGQVRVDVATGLKEQDTQIKLHFFIGTPF</sequence>
<keyword evidence="4 7" id="KW-0732">Signal</keyword>
<dbReference type="InterPro" id="IPR000184">
    <property type="entry name" value="Bac_surfAg_D15"/>
</dbReference>
<protein>
    <submittedName>
        <fullName evidence="10">BamA/TamA family outer membrane protein</fullName>
    </submittedName>
</protein>
<dbReference type="RefSeq" id="WP_263076610.1">
    <property type="nucleotide sequence ID" value="NZ_CP089977.1"/>
</dbReference>
<keyword evidence="2" id="KW-1134">Transmembrane beta strand</keyword>
<evidence type="ECO:0000313" key="10">
    <source>
        <dbReference type="EMBL" id="UXZ05110.1"/>
    </source>
</evidence>
<dbReference type="Pfam" id="PF07244">
    <property type="entry name" value="POTRA"/>
    <property type="match status" value="1"/>
</dbReference>
<evidence type="ECO:0000256" key="2">
    <source>
        <dbReference type="ARBA" id="ARBA00022452"/>
    </source>
</evidence>
<comment type="subcellular location">
    <subcellularLocation>
        <location evidence="1">Membrane</location>
    </subcellularLocation>
</comment>
<evidence type="ECO:0000256" key="1">
    <source>
        <dbReference type="ARBA" id="ARBA00004370"/>
    </source>
</evidence>
<dbReference type="InterPro" id="IPR010827">
    <property type="entry name" value="BamA/TamA_POTRA"/>
</dbReference>
<evidence type="ECO:0000256" key="4">
    <source>
        <dbReference type="ARBA" id="ARBA00022729"/>
    </source>
</evidence>
<gene>
    <name evidence="10" type="ORF">LU297_01255</name>
</gene>
<reference evidence="10" key="1">
    <citation type="submission" date="2021-12" db="EMBL/GenBank/DDBJ databases">
        <title>taxonomy of Moraxella sp. ZY201224.</title>
        <authorList>
            <person name="Li F."/>
        </authorList>
    </citation>
    <scope>NUCLEOTIDE SEQUENCE</scope>
    <source>
        <strain evidence="10">ZY201224</strain>
    </source>
</reference>
<keyword evidence="11" id="KW-1185">Reference proteome</keyword>
<evidence type="ECO:0000259" key="9">
    <source>
        <dbReference type="Pfam" id="PF07244"/>
    </source>
</evidence>
<evidence type="ECO:0000256" key="7">
    <source>
        <dbReference type="SAM" id="SignalP"/>
    </source>
</evidence>